<dbReference type="Pfam" id="PF01553">
    <property type="entry name" value="Acyltransferase"/>
    <property type="match status" value="1"/>
</dbReference>
<protein>
    <submittedName>
        <fullName evidence="4">HAD-IB family hydrolase</fullName>
    </submittedName>
</protein>
<gene>
    <name evidence="4" type="ORF">IPN02_12825</name>
</gene>
<dbReference type="Gene3D" id="3.40.50.1000">
    <property type="entry name" value="HAD superfamily/HAD-like"/>
    <property type="match status" value="1"/>
</dbReference>
<dbReference type="Proteomes" id="UP000727993">
    <property type="component" value="Unassembled WGS sequence"/>
</dbReference>
<dbReference type="InterPro" id="IPR023214">
    <property type="entry name" value="HAD_sf"/>
</dbReference>
<keyword evidence="2" id="KW-0012">Acyltransferase</keyword>
<dbReference type="GO" id="GO:0016787">
    <property type="term" value="F:hydrolase activity"/>
    <property type="evidence" value="ECO:0007669"/>
    <property type="project" value="UniProtKB-KW"/>
</dbReference>
<dbReference type="CDD" id="cd02612">
    <property type="entry name" value="HAD_PGPPase"/>
    <property type="match status" value="1"/>
</dbReference>
<dbReference type="NCBIfam" id="TIGR01488">
    <property type="entry name" value="HAD-SF-IB"/>
    <property type="match status" value="1"/>
</dbReference>
<evidence type="ECO:0000256" key="2">
    <source>
        <dbReference type="ARBA" id="ARBA00023315"/>
    </source>
</evidence>
<dbReference type="AlphaFoldDB" id="A0A936TF35"/>
<dbReference type="Pfam" id="PF12710">
    <property type="entry name" value="HAD"/>
    <property type="match status" value="1"/>
</dbReference>
<dbReference type="GO" id="GO:0003841">
    <property type="term" value="F:1-acylglycerol-3-phosphate O-acyltransferase activity"/>
    <property type="evidence" value="ECO:0007669"/>
    <property type="project" value="TreeGrafter"/>
</dbReference>
<dbReference type="NCBIfam" id="TIGR01490">
    <property type="entry name" value="HAD-SF-IB-hyp1"/>
    <property type="match status" value="1"/>
</dbReference>
<sequence length="476" mass="50882">MGDERRLPGTVAEIAASPEGAKVGAFFDLDGTLIAGYSARYFAEERFKRREVSATELARTLGMVATGGLGGSTVTGLIELSAEGWRGRTIEDVDELGLRLFEKKIADRLFPEMREIVLAHQQRGHTVVLSSSATSPQVQPVADYLGIDHVICNRYTTDDGVLTGAMDQPVIWGEGKADAVQRFAADRGIDLADCYFYADGDEDLALMYLVGNPRPTNPGGALGKVAKKRGWPILRMTSRGAGSMLSTVAALGSLVPIAGLGVSLGLVTGDKRAALNFVSEHWVEMMFAVNGVHLNIVGQQHAEAARPAVFIFNHRNGFDPFMATAVVKRDFTAVAKGELRSDPIVGTFGRFMEIAFIDRGDTTASVDALKAIEQLAAKGLSVLVSPEGTRLDTTGVGPFKKGAFRIAMAAGIPVVPIVIRNAELIGGNKATSMNPGTVDVAVLPAISVDDWTLDDLPERIEGVRRQFLDTLADWPG</sequence>
<evidence type="ECO:0000256" key="1">
    <source>
        <dbReference type="ARBA" id="ARBA00022679"/>
    </source>
</evidence>
<dbReference type="InterPro" id="IPR002123">
    <property type="entry name" value="Plipid/glycerol_acylTrfase"/>
</dbReference>
<organism evidence="4 5">
    <name type="scientific">Candidatus Neomicrothrix subdominans</name>
    <dbReference type="NCBI Taxonomy" id="2954438"/>
    <lineage>
        <taxon>Bacteria</taxon>
        <taxon>Bacillati</taxon>
        <taxon>Actinomycetota</taxon>
        <taxon>Acidimicrobiia</taxon>
        <taxon>Acidimicrobiales</taxon>
        <taxon>Microthrixaceae</taxon>
        <taxon>Candidatus Neomicrothrix</taxon>
    </lineage>
</organism>
<keyword evidence="1" id="KW-0808">Transferase</keyword>
<dbReference type="Gene3D" id="1.20.1440.100">
    <property type="entry name" value="SG protein - dephosphorylation function"/>
    <property type="match status" value="1"/>
</dbReference>
<dbReference type="PANTHER" id="PTHR10434:SF66">
    <property type="entry name" value="PHOSPHOLIPID_GLYCEROL ACYLTRANSFERASE DOMAIN-CONTAINING PROTEIN"/>
    <property type="match status" value="1"/>
</dbReference>
<comment type="caution">
    <text evidence="4">The sequence shown here is derived from an EMBL/GenBank/DDBJ whole genome shotgun (WGS) entry which is preliminary data.</text>
</comment>
<dbReference type="GO" id="GO:0006654">
    <property type="term" value="P:phosphatidic acid biosynthetic process"/>
    <property type="evidence" value="ECO:0007669"/>
    <property type="project" value="TreeGrafter"/>
</dbReference>
<dbReference type="SMART" id="SM00563">
    <property type="entry name" value="PlsC"/>
    <property type="match status" value="1"/>
</dbReference>
<dbReference type="SUPFAM" id="SSF69593">
    <property type="entry name" value="Glycerol-3-phosphate (1)-acyltransferase"/>
    <property type="match status" value="1"/>
</dbReference>
<evidence type="ECO:0000259" key="3">
    <source>
        <dbReference type="SMART" id="SM00563"/>
    </source>
</evidence>
<evidence type="ECO:0000313" key="5">
    <source>
        <dbReference type="Proteomes" id="UP000727993"/>
    </source>
</evidence>
<dbReference type="CDD" id="cd07989">
    <property type="entry name" value="LPLAT_AGPAT-like"/>
    <property type="match status" value="1"/>
</dbReference>
<feature type="domain" description="Phospholipid/glycerol acyltransferase" evidence="3">
    <location>
        <begin position="308"/>
        <end position="422"/>
    </location>
</feature>
<proteinExistence type="predicted"/>
<name>A0A936TF35_9ACTN</name>
<dbReference type="InterPro" id="IPR006385">
    <property type="entry name" value="HAD_hydro_SerB1"/>
</dbReference>
<keyword evidence="4" id="KW-0378">Hydrolase</keyword>
<dbReference type="EMBL" id="JADJZA010000007">
    <property type="protein sequence ID" value="MBK9297687.1"/>
    <property type="molecule type" value="Genomic_DNA"/>
</dbReference>
<dbReference type="PANTHER" id="PTHR10434">
    <property type="entry name" value="1-ACYL-SN-GLYCEROL-3-PHOSPHATE ACYLTRANSFERASE"/>
    <property type="match status" value="1"/>
</dbReference>
<accession>A0A936TF35</accession>
<evidence type="ECO:0000313" key="4">
    <source>
        <dbReference type="EMBL" id="MBK9297687.1"/>
    </source>
</evidence>
<dbReference type="SUPFAM" id="SSF56784">
    <property type="entry name" value="HAD-like"/>
    <property type="match status" value="1"/>
</dbReference>
<reference evidence="4 5" key="1">
    <citation type="submission" date="2020-10" db="EMBL/GenBank/DDBJ databases">
        <title>Connecting structure to function with the recovery of over 1000 high-quality activated sludge metagenome-assembled genomes encoding full-length rRNA genes using long-read sequencing.</title>
        <authorList>
            <person name="Singleton C.M."/>
            <person name="Petriglieri F."/>
            <person name="Kristensen J.M."/>
            <person name="Kirkegaard R.H."/>
            <person name="Michaelsen T.Y."/>
            <person name="Andersen M.H."/>
            <person name="Karst S.M."/>
            <person name="Dueholm M.S."/>
            <person name="Nielsen P.H."/>
            <person name="Albertsen M."/>
        </authorList>
    </citation>
    <scope>NUCLEOTIDE SEQUENCE [LARGE SCALE GENOMIC DNA]</scope>
    <source>
        <strain evidence="4">Lyne_18-Q3-R50-59_MAXAC.006</strain>
    </source>
</reference>
<dbReference type="InterPro" id="IPR036412">
    <property type="entry name" value="HAD-like_sf"/>
</dbReference>